<organism evidence="11 12">
    <name type="scientific">Galbitalea soli</name>
    <dbReference type="NCBI Taxonomy" id="1268042"/>
    <lineage>
        <taxon>Bacteria</taxon>
        <taxon>Bacillati</taxon>
        <taxon>Actinomycetota</taxon>
        <taxon>Actinomycetes</taxon>
        <taxon>Micrococcales</taxon>
        <taxon>Microbacteriaceae</taxon>
        <taxon>Galbitalea</taxon>
    </lineage>
</organism>
<keyword evidence="5 10" id="KW-0472">Membrane</keyword>
<evidence type="ECO:0000256" key="7">
    <source>
        <dbReference type="ARBA" id="ARBA00035120"/>
    </source>
</evidence>
<accession>A0A7C9TQG5</accession>
<evidence type="ECO:0000256" key="8">
    <source>
        <dbReference type="ARBA" id="ARBA00035585"/>
    </source>
</evidence>
<evidence type="ECO:0000256" key="6">
    <source>
        <dbReference type="ARBA" id="ARBA00023303"/>
    </source>
</evidence>
<comment type="function">
    <text evidence="9 10">Fluoride-specific ion channel. Important for reducing fluoride concentration in the cell, thus reducing its toxicity.</text>
</comment>
<dbReference type="HAMAP" id="MF_00454">
    <property type="entry name" value="FluC"/>
    <property type="match status" value="1"/>
</dbReference>
<keyword evidence="12" id="KW-1185">Reference proteome</keyword>
<evidence type="ECO:0000313" key="12">
    <source>
        <dbReference type="Proteomes" id="UP000479756"/>
    </source>
</evidence>
<dbReference type="GO" id="GO:0046872">
    <property type="term" value="F:metal ion binding"/>
    <property type="evidence" value="ECO:0007669"/>
    <property type="project" value="UniProtKB-KW"/>
</dbReference>
<comment type="similarity">
    <text evidence="7 10">Belongs to the fluoride channel Fluc/FEX (TC 1.A.43) family.</text>
</comment>
<keyword evidence="2 10" id="KW-1003">Cell membrane</keyword>
<comment type="subcellular location">
    <subcellularLocation>
        <location evidence="1 10">Cell membrane</location>
        <topology evidence="1 10">Multi-pass membrane protein</topology>
    </subcellularLocation>
</comment>
<evidence type="ECO:0000256" key="5">
    <source>
        <dbReference type="ARBA" id="ARBA00023136"/>
    </source>
</evidence>
<dbReference type="GO" id="GO:0140114">
    <property type="term" value="P:cellular detoxification of fluoride"/>
    <property type="evidence" value="ECO:0007669"/>
    <property type="project" value="UniProtKB-UniRule"/>
</dbReference>
<comment type="caution">
    <text evidence="11">The sequence shown here is derived from an EMBL/GenBank/DDBJ whole genome shotgun (WGS) entry which is preliminary data.</text>
</comment>
<feature type="transmembrane region" description="Helical" evidence="10">
    <location>
        <begin position="36"/>
        <end position="62"/>
    </location>
</feature>
<feature type="binding site" evidence="10">
    <location>
        <position position="84"/>
    </location>
    <ligand>
        <name>Na(+)</name>
        <dbReference type="ChEBI" id="CHEBI:29101"/>
        <note>structural</note>
    </ligand>
</feature>
<evidence type="ECO:0000256" key="2">
    <source>
        <dbReference type="ARBA" id="ARBA00022475"/>
    </source>
</evidence>
<evidence type="ECO:0000256" key="10">
    <source>
        <dbReference type="HAMAP-Rule" id="MF_00454"/>
    </source>
</evidence>
<keyword evidence="10" id="KW-0479">Metal-binding</keyword>
<dbReference type="GO" id="GO:0005886">
    <property type="term" value="C:plasma membrane"/>
    <property type="evidence" value="ECO:0007669"/>
    <property type="project" value="UniProtKB-SubCell"/>
</dbReference>
<feature type="transmembrane region" description="Helical" evidence="10">
    <location>
        <begin position="74"/>
        <end position="99"/>
    </location>
</feature>
<keyword evidence="3 10" id="KW-0812">Transmembrane</keyword>
<feature type="transmembrane region" description="Helical" evidence="10">
    <location>
        <begin position="111"/>
        <end position="133"/>
    </location>
</feature>
<dbReference type="Pfam" id="PF02537">
    <property type="entry name" value="CRCB"/>
    <property type="match status" value="1"/>
</dbReference>
<evidence type="ECO:0000256" key="9">
    <source>
        <dbReference type="ARBA" id="ARBA00049940"/>
    </source>
</evidence>
<evidence type="ECO:0000313" key="11">
    <source>
        <dbReference type="EMBL" id="NEM90682.1"/>
    </source>
</evidence>
<evidence type="ECO:0000256" key="1">
    <source>
        <dbReference type="ARBA" id="ARBA00004651"/>
    </source>
</evidence>
<dbReference type="AlphaFoldDB" id="A0A7C9TQG5"/>
<keyword evidence="10" id="KW-0813">Transport</keyword>
<comment type="catalytic activity">
    <reaction evidence="8">
        <text>fluoride(in) = fluoride(out)</text>
        <dbReference type="Rhea" id="RHEA:76159"/>
        <dbReference type="ChEBI" id="CHEBI:17051"/>
    </reaction>
    <physiologicalReaction direction="left-to-right" evidence="8">
        <dbReference type="Rhea" id="RHEA:76160"/>
    </physiologicalReaction>
</comment>
<dbReference type="Proteomes" id="UP000479756">
    <property type="component" value="Unassembled WGS sequence"/>
</dbReference>
<evidence type="ECO:0000256" key="3">
    <source>
        <dbReference type="ARBA" id="ARBA00022692"/>
    </source>
</evidence>
<gene>
    <name evidence="10" type="primary">fluC</name>
    <name evidence="10" type="synonym">crcB</name>
    <name evidence="11" type="ORF">G3T37_04865</name>
</gene>
<proteinExistence type="inferred from homology"/>
<keyword evidence="10" id="KW-0915">Sodium</keyword>
<comment type="activity regulation">
    <text evidence="10">Na(+) is not transported, but it plays an essential structural role and its presence is essential for fluoride channel function.</text>
</comment>
<reference evidence="11 12" key="1">
    <citation type="journal article" date="2014" name="Int. J. Syst. Evol. Microbiol.">
        <title>Description of Galbitalea soli gen. nov., sp. nov., and Frondihabitans sucicola sp. nov.</title>
        <authorList>
            <person name="Kim S.J."/>
            <person name="Lim J.M."/>
            <person name="Ahn J.H."/>
            <person name="Weon H.Y."/>
            <person name="Hamada M."/>
            <person name="Suzuki K."/>
            <person name="Ahn T.Y."/>
            <person name="Kwon S.W."/>
        </authorList>
    </citation>
    <scope>NUCLEOTIDE SEQUENCE [LARGE SCALE GENOMIC DNA]</scope>
    <source>
        <strain evidence="11 12">NBRC 108727</strain>
    </source>
</reference>
<evidence type="ECO:0000256" key="4">
    <source>
        <dbReference type="ARBA" id="ARBA00022989"/>
    </source>
</evidence>
<dbReference type="EMBL" id="JAAGWZ010000001">
    <property type="protein sequence ID" value="NEM90682.1"/>
    <property type="molecule type" value="Genomic_DNA"/>
</dbReference>
<dbReference type="InterPro" id="IPR003691">
    <property type="entry name" value="FluC"/>
</dbReference>
<feature type="binding site" evidence="10">
    <location>
        <position position="87"/>
    </location>
    <ligand>
        <name>Na(+)</name>
        <dbReference type="ChEBI" id="CHEBI:29101"/>
        <note>structural</note>
    </ligand>
</feature>
<name>A0A7C9TQG5_9MICO</name>
<keyword evidence="4 10" id="KW-1133">Transmembrane helix</keyword>
<dbReference type="RefSeq" id="WP_163472304.1">
    <property type="nucleotide sequence ID" value="NZ_JAAGWZ010000001.1"/>
</dbReference>
<keyword evidence="10" id="KW-0406">Ion transport</keyword>
<dbReference type="GO" id="GO:0062054">
    <property type="term" value="F:fluoride channel activity"/>
    <property type="evidence" value="ECO:0007669"/>
    <property type="project" value="UniProtKB-UniRule"/>
</dbReference>
<sequence>MSRPVHRHKRFLALVAVGGALGTALRELLSLLVPAIDGVAVVIVGINLLGALALGVLLEALVRSGPDEGRRRAIRLFVGTGVLGGFTTYSTLAVTTAGLLGEGRAAVGLGYALGSVILGALATTLGIVIGGAWHRRARVAAPSNQPARSTGERG</sequence>
<protein>
    <recommendedName>
        <fullName evidence="10">Fluoride-specific ion channel FluC</fullName>
    </recommendedName>
</protein>
<keyword evidence="6 10" id="KW-0407">Ion channel</keyword>